<feature type="transmembrane region" description="Helical" evidence="2">
    <location>
        <begin position="103"/>
        <end position="126"/>
    </location>
</feature>
<organism evidence="3 4">
    <name type="scientific">Camellia sinensis</name>
    <name type="common">Tea plant</name>
    <name type="synonym">Thea sinensis</name>
    <dbReference type="NCBI Taxonomy" id="4442"/>
    <lineage>
        <taxon>Eukaryota</taxon>
        <taxon>Viridiplantae</taxon>
        <taxon>Streptophyta</taxon>
        <taxon>Embryophyta</taxon>
        <taxon>Tracheophyta</taxon>
        <taxon>Spermatophyta</taxon>
        <taxon>Magnoliopsida</taxon>
        <taxon>eudicotyledons</taxon>
        <taxon>Gunneridae</taxon>
        <taxon>Pentapetalae</taxon>
        <taxon>asterids</taxon>
        <taxon>Ericales</taxon>
        <taxon>Theaceae</taxon>
        <taxon>Camellia</taxon>
    </lineage>
</organism>
<keyword evidence="2" id="KW-0472">Membrane</keyword>
<dbReference type="Proteomes" id="UP000593564">
    <property type="component" value="Unassembled WGS sequence"/>
</dbReference>
<keyword evidence="4" id="KW-1185">Reference proteome</keyword>
<dbReference type="AlphaFoldDB" id="A0A7J7HZ80"/>
<evidence type="ECO:0000313" key="3">
    <source>
        <dbReference type="EMBL" id="KAF5958123.1"/>
    </source>
</evidence>
<reference evidence="3 4" key="2">
    <citation type="submission" date="2020-07" db="EMBL/GenBank/DDBJ databases">
        <title>Genome assembly of wild tea tree DASZ reveals pedigree and selection history of tea varieties.</title>
        <authorList>
            <person name="Zhang W."/>
        </authorList>
    </citation>
    <scope>NUCLEOTIDE SEQUENCE [LARGE SCALE GENOMIC DNA]</scope>
    <source>
        <strain evidence="4">cv. G240</strain>
        <tissue evidence="3">Leaf</tissue>
    </source>
</reference>
<reference evidence="4" key="1">
    <citation type="journal article" date="2020" name="Nat. Commun.">
        <title>Genome assembly of wild tea tree DASZ reveals pedigree and selection history of tea varieties.</title>
        <authorList>
            <person name="Zhang W."/>
            <person name="Zhang Y."/>
            <person name="Qiu H."/>
            <person name="Guo Y."/>
            <person name="Wan H."/>
            <person name="Zhang X."/>
            <person name="Scossa F."/>
            <person name="Alseekh S."/>
            <person name="Zhang Q."/>
            <person name="Wang P."/>
            <person name="Xu L."/>
            <person name="Schmidt M.H."/>
            <person name="Jia X."/>
            <person name="Li D."/>
            <person name="Zhu A."/>
            <person name="Guo F."/>
            <person name="Chen W."/>
            <person name="Ni D."/>
            <person name="Usadel B."/>
            <person name="Fernie A.R."/>
            <person name="Wen W."/>
        </authorList>
    </citation>
    <scope>NUCLEOTIDE SEQUENCE [LARGE SCALE GENOMIC DNA]</scope>
    <source>
        <strain evidence="4">cv. G240</strain>
    </source>
</reference>
<name>A0A7J7HZ80_CAMSI</name>
<proteinExistence type="predicted"/>
<dbReference type="PANTHER" id="PTHR36042:SF1">
    <property type="entry name" value="OS05G0490900 PROTEIN"/>
    <property type="match status" value="1"/>
</dbReference>
<protein>
    <submittedName>
        <fullName evidence="3">Uncharacterized protein</fullName>
    </submittedName>
</protein>
<feature type="transmembrane region" description="Helical" evidence="2">
    <location>
        <begin position="138"/>
        <end position="161"/>
    </location>
</feature>
<accession>A0A7J7HZ80</accession>
<gene>
    <name evidence="3" type="ORF">HYC85_005348</name>
</gene>
<sequence>MVALALSSSLHASNSSIYGSIKLIPCCPTPSLLTATKISQNTTRKNSSRSRRLTVFAVTEGSSKEKEEESIPSWARPDSDEPPPWARDEASQSASQQSFQIPFFVYLLASAITAIAAIASVFEYLNQKPVFGVLSSDSVFYAPLLGFFAFTGIPTSAFLWFKSVQAANKEAEEQDRRDGFL</sequence>
<comment type="caution">
    <text evidence="3">The sequence shown here is derived from an EMBL/GenBank/DDBJ whole genome shotgun (WGS) entry which is preliminary data.</text>
</comment>
<evidence type="ECO:0000313" key="4">
    <source>
        <dbReference type="Proteomes" id="UP000593564"/>
    </source>
</evidence>
<feature type="region of interest" description="Disordered" evidence="1">
    <location>
        <begin position="59"/>
        <end position="91"/>
    </location>
</feature>
<dbReference type="EMBL" id="JACBKZ010000002">
    <property type="protein sequence ID" value="KAF5958123.1"/>
    <property type="molecule type" value="Genomic_DNA"/>
</dbReference>
<evidence type="ECO:0000256" key="1">
    <source>
        <dbReference type="SAM" id="MobiDB-lite"/>
    </source>
</evidence>
<dbReference type="PANTHER" id="PTHR36042">
    <property type="entry name" value="OS05G0490900 PROTEIN"/>
    <property type="match status" value="1"/>
</dbReference>
<keyword evidence="2" id="KW-0812">Transmembrane</keyword>
<keyword evidence="2" id="KW-1133">Transmembrane helix</keyword>
<evidence type="ECO:0000256" key="2">
    <source>
        <dbReference type="SAM" id="Phobius"/>
    </source>
</evidence>